<feature type="compositionally biased region" description="Low complexity" evidence="1">
    <location>
        <begin position="20"/>
        <end position="45"/>
    </location>
</feature>
<proteinExistence type="predicted"/>
<comment type="caution">
    <text evidence="2">The sequence shown here is derived from an EMBL/GenBank/DDBJ whole genome shotgun (WGS) entry which is preliminary data.</text>
</comment>
<dbReference type="SUPFAM" id="SSF52799">
    <property type="entry name" value="(Phosphotyrosine protein) phosphatases II"/>
    <property type="match status" value="1"/>
</dbReference>
<reference evidence="2" key="1">
    <citation type="submission" date="2018-03" db="EMBL/GenBank/DDBJ databases">
        <authorList>
            <person name="Nunes O.C."/>
            <person name="Lopes A.R."/>
            <person name="Froufe H."/>
            <person name="Munoz-Merida A."/>
            <person name="Barroso C."/>
            <person name="Egas C."/>
        </authorList>
    </citation>
    <scope>NUCLEOTIDE SEQUENCE</scope>
    <source>
        <strain evidence="2">ON4</strain>
    </source>
</reference>
<sequence length="316" mass="34554">MPPSRRPRWARSARRRARAARPSVRPRSLRAQSTPPRSPTPTRSSEPVVERGASQEVASSRRWSETSVGDARTVGEHTVEERRADKHWAGAFNARDLGGIEVAAGAIRPGVLFRSGKPEAWEPEGFREAAASGVRRIVDLRDPSEPGGAPADAGVAGIDYEFSPIEDPRSPRFQARFRPYMNHTSGYADFLDMFGDRVAGAVGEVFAGSPGALMCCSAGRDRTGIVVSVILLALGASDEELARQDELAVRAVNERHRGRTHPYESWQPREIVDEMVASRRASLLDFAASLDARAFLDHYGIGSKRLEAASEWLLDA</sequence>
<organism evidence="2 3">
    <name type="scientific">Gulosibacter molinativorax</name>
    <dbReference type="NCBI Taxonomy" id="256821"/>
    <lineage>
        <taxon>Bacteria</taxon>
        <taxon>Bacillati</taxon>
        <taxon>Actinomycetota</taxon>
        <taxon>Actinomycetes</taxon>
        <taxon>Micrococcales</taxon>
        <taxon>Microbacteriaceae</taxon>
        <taxon>Gulosibacter</taxon>
    </lineage>
</organism>
<dbReference type="InterPro" id="IPR029021">
    <property type="entry name" value="Prot-tyrosine_phosphatase-like"/>
</dbReference>
<feature type="compositionally biased region" description="Basic residues" evidence="1">
    <location>
        <begin position="1"/>
        <end position="19"/>
    </location>
</feature>
<evidence type="ECO:0000256" key="1">
    <source>
        <dbReference type="SAM" id="MobiDB-lite"/>
    </source>
</evidence>
<protein>
    <submittedName>
        <fullName evidence="2">Protein-tyrosine-phosphatase</fullName>
    </submittedName>
</protein>
<dbReference type="InterPro" id="IPR026893">
    <property type="entry name" value="Tyr/Ser_Pase_IphP-type"/>
</dbReference>
<dbReference type="Pfam" id="PF13350">
    <property type="entry name" value="Y_phosphatase3"/>
    <property type="match status" value="1"/>
</dbReference>
<feature type="region of interest" description="Disordered" evidence="1">
    <location>
        <begin position="1"/>
        <end position="79"/>
    </location>
</feature>
<dbReference type="EMBL" id="PXVD01000030">
    <property type="protein sequence ID" value="MDJ1372552.1"/>
    <property type="molecule type" value="Genomic_DNA"/>
</dbReference>
<dbReference type="Proteomes" id="UP001170379">
    <property type="component" value="Unassembled WGS sequence"/>
</dbReference>
<name>A0ABT7CD05_9MICO</name>
<evidence type="ECO:0000313" key="2">
    <source>
        <dbReference type="EMBL" id="MDJ1372552.1"/>
    </source>
</evidence>
<evidence type="ECO:0000313" key="3">
    <source>
        <dbReference type="Proteomes" id="UP001170379"/>
    </source>
</evidence>
<accession>A0ABT7CD05</accession>
<keyword evidence="3" id="KW-1185">Reference proteome</keyword>
<gene>
    <name evidence="2" type="ORF">C7K25_14480</name>
</gene>
<dbReference type="Gene3D" id="3.90.190.10">
    <property type="entry name" value="Protein tyrosine phosphatase superfamily"/>
    <property type="match status" value="1"/>
</dbReference>
<reference evidence="2" key="2">
    <citation type="journal article" date="2022" name="Sci. Rep.">
        <title>In silico prediction of the enzymes involved in the degradation of the herbicide molinate by Gulosibacter molinativorax ON4T.</title>
        <authorList>
            <person name="Lopes A.R."/>
            <person name="Bunin E."/>
            <person name="Viana A.T."/>
            <person name="Froufe H."/>
            <person name="Munoz-Merida A."/>
            <person name="Pinho D."/>
            <person name="Figueiredo J."/>
            <person name="Barroso C."/>
            <person name="Vaz-Moreira I."/>
            <person name="Bellanger X."/>
            <person name="Egas C."/>
            <person name="Nunes O.C."/>
        </authorList>
    </citation>
    <scope>NUCLEOTIDE SEQUENCE</scope>
    <source>
        <strain evidence="2">ON4</strain>
    </source>
</reference>